<dbReference type="EMBL" id="MHSL01000020">
    <property type="protein sequence ID" value="OHA43666.1"/>
    <property type="molecule type" value="Genomic_DNA"/>
</dbReference>
<evidence type="ECO:0000256" key="1">
    <source>
        <dbReference type="SAM" id="Phobius"/>
    </source>
</evidence>
<protein>
    <submittedName>
        <fullName evidence="2">Uncharacterized protein</fullName>
    </submittedName>
</protein>
<proteinExistence type="predicted"/>
<accession>A0A1G2P5Q2</accession>
<evidence type="ECO:0000313" key="3">
    <source>
        <dbReference type="Proteomes" id="UP000176355"/>
    </source>
</evidence>
<evidence type="ECO:0000313" key="2">
    <source>
        <dbReference type="EMBL" id="OHA43666.1"/>
    </source>
</evidence>
<keyword evidence="1" id="KW-0472">Membrane</keyword>
<name>A0A1G2P5Q2_9BACT</name>
<reference evidence="2 3" key="1">
    <citation type="journal article" date="2016" name="Nat. Commun.">
        <title>Thousands of microbial genomes shed light on interconnected biogeochemical processes in an aquifer system.</title>
        <authorList>
            <person name="Anantharaman K."/>
            <person name="Brown C.T."/>
            <person name="Hug L.A."/>
            <person name="Sharon I."/>
            <person name="Castelle C.J."/>
            <person name="Probst A.J."/>
            <person name="Thomas B.C."/>
            <person name="Singh A."/>
            <person name="Wilkins M.J."/>
            <person name="Karaoz U."/>
            <person name="Brodie E.L."/>
            <person name="Williams K.H."/>
            <person name="Hubbard S.S."/>
            <person name="Banfield J.F."/>
        </authorList>
    </citation>
    <scope>NUCLEOTIDE SEQUENCE [LARGE SCALE GENOMIC DNA]</scope>
</reference>
<comment type="caution">
    <text evidence="2">The sequence shown here is derived from an EMBL/GenBank/DDBJ whole genome shotgun (WGS) entry which is preliminary data.</text>
</comment>
<keyword evidence="1" id="KW-0812">Transmembrane</keyword>
<dbReference type="Proteomes" id="UP000176355">
    <property type="component" value="Unassembled WGS sequence"/>
</dbReference>
<feature type="transmembrane region" description="Helical" evidence="1">
    <location>
        <begin position="6"/>
        <end position="26"/>
    </location>
</feature>
<sequence>MKTVLLNIVVICIFAWLALVIIAAFLQSAAKDRQRASRRVTWEGMILSRAELRDYDKLFALACWHQYLREKINTLVERMDQPDIISFSSEWRQIRLHRLFSRVKENTERYNRLSRQTGFQFQRLDWVPDGEEKLPRQLSILEPAWKS</sequence>
<keyword evidence="1" id="KW-1133">Transmembrane helix</keyword>
<organism evidence="2 3">
    <name type="scientific">Candidatus Taylorbacteria bacterium RIFCSPLOWO2_12_FULL_44_15c</name>
    <dbReference type="NCBI Taxonomy" id="1802333"/>
    <lineage>
        <taxon>Bacteria</taxon>
        <taxon>Candidatus Tayloriibacteriota</taxon>
    </lineage>
</organism>
<gene>
    <name evidence="2" type="ORF">A3G03_03400</name>
</gene>
<dbReference type="AlphaFoldDB" id="A0A1G2P5Q2"/>